<feature type="region of interest" description="Disordered" evidence="1">
    <location>
        <begin position="112"/>
        <end position="138"/>
    </location>
</feature>
<comment type="caution">
    <text evidence="2">The sequence shown here is derived from an EMBL/GenBank/DDBJ whole genome shotgun (WGS) entry which is preliminary data.</text>
</comment>
<name>A0A2U1MDW8_ARTAN</name>
<proteinExistence type="predicted"/>
<accession>A0A2U1MDW8</accession>
<dbReference type="AlphaFoldDB" id="A0A2U1MDW8"/>
<dbReference type="OrthoDB" id="275278at2759"/>
<dbReference type="GO" id="GO:0005743">
    <property type="term" value="C:mitochondrial inner membrane"/>
    <property type="evidence" value="ECO:0007669"/>
    <property type="project" value="InterPro"/>
</dbReference>
<dbReference type="InterPro" id="IPR044202">
    <property type="entry name" value="LETM1/MDM38-like"/>
</dbReference>
<evidence type="ECO:0000313" key="2">
    <source>
        <dbReference type="EMBL" id="PWA59427.1"/>
    </source>
</evidence>
<organism evidence="2 3">
    <name type="scientific">Artemisia annua</name>
    <name type="common">Sweet wormwood</name>
    <dbReference type="NCBI Taxonomy" id="35608"/>
    <lineage>
        <taxon>Eukaryota</taxon>
        <taxon>Viridiplantae</taxon>
        <taxon>Streptophyta</taxon>
        <taxon>Embryophyta</taxon>
        <taxon>Tracheophyta</taxon>
        <taxon>Spermatophyta</taxon>
        <taxon>Magnoliopsida</taxon>
        <taxon>eudicotyledons</taxon>
        <taxon>Gunneridae</taxon>
        <taxon>Pentapetalae</taxon>
        <taxon>asterids</taxon>
        <taxon>campanulids</taxon>
        <taxon>Asterales</taxon>
        <taxon>Asteraceae</taxon>
        <taxon>Asteroideae</taxon>
        <taxon>Anthemideae</taxon>
        <taxon>Artemisiinae</taxon>
        <taxon>Artemisia</taxon>
    </lineage>
</organism>
<protein>
    <submittedName>
        <fullName evidence="2">LETM1-like protein</fullName>
    </submittedName>
</protein>
<dbReference type="PANTHER" id="PTHR14009">
    <property type="entry name" value="LEUCINE ZIPPER-EF-HAND CONTAINING TRANSMEMBRANE PROTEIN"/>
    <property type="match status" value="1"/>
</dbReference>
<sequence>MDTRAIVRRRGLHYDYGRSVQGLTHGFSTKSSDTRESSSTANTTFKHLGSMKYIGTSFRHEEFKNFTVPGVIRALKYHTIAGHTSPMRFHSILHSARFSSLVSQSARFSSVASAPKPDFGKDEDNNEQVAKKRKEASSEECDQAVEGLTSAMLLKRTWAMLMGIGPALRAVASTSRQDWAKKLVHRKTEFVDTLKHYWLGIKLLGVDVKIGSRLLLKLACGMSLSRRDRQQLTKLLGIVLNKDGGKRHLIRSRGMLSSLSLSHP</sequence>
<evidence type="ECO:0000256" key="1">
    <source>
        <dbReference type="SAM" id="MobiDB-lite"/>
    </source>
</evidence>
<dbReference type="EMBL" id="PKPP01005624">
    <property type="protein sequence ID" value="PWA59427.1"/>
    <property type="molecule type" value="Genomic_DNA"/>
</dbReference>
<keyword evidence="3" id="KW-1185">Reference proteome</keyword>
<dbReference type="GO" id="GO:0030003">
    <property type="term" value="P:intracellular monoatomic cation homeostasis"/>
    <property type="evidence" value="ECO:0007669"/>
    <property type="project" value="TreeGrafter"/>
</dbReference>
<reference evidence="2 3" key="1">
    <citation type="journal article" date="2018" name="Mol. Plant">
        <title>The genome of Artemisia annua provides insight into the evolution of Asteraceae family and artemisinin biosynthesis.</title>
        <authorList>
            <person name="Shen Q."/>
            <person name="Zhang L."/>
            <person name="Liao Z."/>
            <person name="Wang S."/>
            <person name="Yan T."/>
            <person name="Shi P."/>
            <person name="Liu M."/>
            <person name="Fu X."/>
            <person name="Pan Q."/>
            <person name="Wang Y."/>
            <person name="Lv Z."/>
            <person name="Lu X."/>
            <person name="Zhang F."/>
            <person name="Jiang W."/>
            <person name="Ma Y."/>
            <person name="Chen M."/>
            <person name="Hao X."/>
            <person name="Li L."/>
            <person name="Tang Y."/>
            <person name="Lv G."/>
            <person name="Zhou Y."/>
            <person name="Sun X."/>
            <person name="Brodelius P.E."/>
            <person name="Rose J.K.C."/>
            <person name="Tang K."/>
        </authorList>
    </citation>
    <scope>NUCLEOTIDE SEQUENCE [LARGE SCALE GENOMIC DNA]</scope>
    <source>
        <strain evidence="3">cv. Huhao1</strain>
        <tissue evidence="2">Leaf</tissue>
    </source>
</reference>
<dbReference type="Proteomes" id="UP000245207">
    <property type="component" value="Unassembled WGS sequence"/>
</dbReference>
<evidence type="ECO:0000313" key="3">
    <source>
        <dbReference type="Proteomes" id="UP000245207"/>
    </source>
</evidence>
<dbReference type="STRING" id="35608.A0A2U1MDW8"/>
<dbReference type="PANTHER" id="PTHR14009:SF31">
    <property type="entry name" value="MITOCHONDRIAL PROTON_CALCIUM EXCHANGER PROTEIN"/>
    <property type="match status" value="1"/>
</dbReference>
<gene>
    <name evidence="2" type="ORF">CTI12_AA391660</name>
</gene>